<evidence type="ECO:0000256" key="3">
    <source>
        <dbReference type="SAM" id="MobiDB-lite"/>
    </source>
</evidence>
<sequence>MSHAAGSHGSGHGSGHGGMHGQEGKASAVSRTVEVVMHDNYYEPETISVRAGETIRFKVRNAGALVHEFNIGTPQMHAEHMPEMQMMVDHGVLKPDRIDREAAKAMAKTMGHSMDHDYANSALLEPGKSAELIWTFPEATDVVLEFGCTVPGHYGAGMVGRFDLGAGS</sequence>
<dbReference type="PANTHER" id="PTHR38439">
    <property type="entry name" value="AURACYANIN-B"/>
    <property type="match status" value="1"/>
</dbReference>
<keyword evidence="2" id="KW-0186">Copper</keyword>
<evidence type="ECO:0000259" key="4">
    <source>
        <dbReference type="Pfam" id="PF13473"/>
    </source>
</evidence>
<evidence type="ECO:0000313" key="5">
    <source>
        <dbReference type="EMBL" id="MBK0399484.1"/>
    </source>
</evidence>
<dbReference type="AlphaFoldDB" id="A0A8J7M6N3"/>
<dbReference type="EMBL" id="JAEHHL010000006">
    <property type="protein sequence ID" value="MBK0399484.1"/>
    <property type="molecule type" value="Genomic_DNA"/>
</dbReference>
<reference evidence="5" key="1">
    <citation type="submission" date="2020-12" db="EMBL/GenBank/DDBJ databases">
        <title>Bacterial taxonomy.</title>
        <authorList>
            <person name="Pan X."/>
        </authorList>
    </citation>
    <scope>NUCLEOTIDE SEQUENCE</scope>
    <source>
        <strain evidence="5">M0105</strain>
    </source>
</reference>
<dbReference type="InterPro" id="IPR008972">
    <property type="entry name" value="Cupredoxin"/>
</dbReference>
<proteinExistence type="predicted"/>
<evidence type="ECO:0000313" key="6">
    <source>
        <dbReference type="Proteomes" id="UP000655420"/>
    </source>
</evidence>
<dbReference type="InterPro" id="IPR050845">
    <property type="entry name" value="Cu-binding_ET"/>
</dbReference>
<evidence type="ECO:0000256" key="1">
    <source>
        <dbReference type="ARBA" id="ARBA00022723"/>
    </source>
</evidence>
<dbReference type="PANTHER" id="PTHR38439:SF3">
    <property type="entry name" value="COPPER-RESISTANT CUPROPROTEIN COPI"/>
    <property type="match status" value="1"/>
</dbReference>
<keyword evidence="1" id="KW-0479">Metal-binding</keyword>
<keyword evidence="6" id="KW-1185">Reference proteome</keyword>
<gene>
    <name evidence="5" type="ORF">H0I76_09800</name>
</gene>
<dbReference type="Gene3D" id="2.60.40.420">
    <property type="entry name" value="Cupredoxins - blue copper proteins"/>
    <property type="match status" value="1"/>
</dbReference>
<accession>A0A8J7M6N3</accession>
<dbReference type="InterPro" id="IPR028096">
    <property type="entry name" value="EfeO_Cupredoxin"/>
</dbReference>
<comment type="caution">
    <text evidence="5">The sequence shown here is derived from an EMBL/GenBank/DDBJ whole genome shotgun (WGS) entry which is preliminary data.</text>
</comment>
<dbReference type="GO" id="GO:0046872">
    <property type="term" value="F:metal ion binding"/>
    <property type="evidence" value="ECO:0007669"/>
    <property type="project" value="UniProtKB-KW"/>
</dbReference>
<feature type="domain" description="EfeO-type cupredoxin-like" evidence="4">
    <location>
        <begin position="25"/>
        <end position="72"/>
    </location>
</feature>
<evidence type="ECO:0000256" key="2">
    <source>
        <dbReference type="ARBA" id="ARBA00023008"/>
    </source>
</evidence>
<name>A0A8J7M6N3_9RHOB</name>
<dbReference type="Proteomes" id="UP000655420">
    <property type="component" value="Unassembled WGS sequence"/>
</dbReference>
<feature type="compositionally biased region" description="Gly residues" evidence="3">
    <location>
        <begin position="8"/>
        <end position="21"/>
    </location>
</feature>
<feature type="region of interest" description="Disordered" evidence="3">
    <location>
        <begin position="1"/>
        <end position="28"/>
    </location>
</feature>
<dbReference type="Pfam" id="PF13473">
    <property type="entry name" value="Cupredoxin_1"/>
    <property type="match status" value="1"/>
</dbReference>
<protein>
    <submittedName>
        <fullName evidence="5">Cupredoxin domain-containing protein</fullName>
    </submittedName>
</protein>
<dbReference type="SUPFAM" id="SSF49503">
    <property type="entry name" value="Cupredoxins"/>
    <property type="match status" value="1"/>
</dbReference>
<organism evidence="5 6">
    <name type="scientific">Thermohalobaculum xanthum</name>
    <dbReference type="NCBI Taxonomy" id="2753746"/>
    <lineage>
        <taxon>Bacteria</taxon>
        <taxon>Pseudomonadati</taxon>
        <taxon>Pseudomonadota</taxon>
        <taxon>Alphaproteobacteria</taxon>
        <taxon>Rhodobacterales</taxon>
        <taxon>Paracoccaceae</taxon>
        <taxon>Thermohalobaculum</taxon>
    </lineage>
</organism>